<name>A0A0L6UUY4_9BASI</name>
<dbReference type="Gene3D" id="3.30.420.10">
    <property type="entry name" value="Ribonuclease H-like superfamily/Ribonuclease H"/>
    <property type="match status" value="1"/>
</dbReference>
<dbReference type="PROSITE" id="PS50994">
    <property type="entry name" value="INTEGRASE"/>
    <property type="match status" value="1"/>
</dbReference>
<evidence type="ECO:0000256" key="4">
    <source>
        <dbReference type="ARBA" id="ARBA00048173"/>
    </source>
</evidence>
<dbReference type="SUPFAM" id="SSF53098">
    <property type="entry name" value="Ribonuclease H-like"/>
    <property type="match status" value="1"/>
</dbReference>
<dbReference type="Pfam" id="PF22936">
    <property type="entry name" value="Pol_BBD"/>
    <property type="match status" value="1"/>
</dbReference>
<evidence type="ECO:0000313" key="8">
    <source>
        <dbReference type="EMBL" id="KNZ51685.1"/>
    </source>
</evidence>
<keyword evidence="1" id="KW-0815">Transposition</keyword>
<comment type="catalytic activity">
    <reaction evidence="5">
        <text>DNA(n) + a 2'-deoxyribonucleoside 5'-triphosphate = DNA(n+1) + diphosphate</text>
        <dbReference type="Rhea" id="RHEA:22508"/>
        <dbReference type="Rhea" id="RHEA-COMP:17339"/>
        <dbReference type="Rhea" id="RHEA-COMP:17340"/>
        <dbReference type="ChEBI" id="CHEBI:33019"/>
        <dbReference type="ChEBI" id="CHEBI:61560"/>
        <dbReference type="ChEBI" id="CHEBI:173112"/>
        <dbReference type="EC" id="2.7.7.7"/>
    </reaction>
</comment>
<dbReference type="InterPro" id="IPR036397">
    <property type="entry name" value="RNaseH_sf"/>
</dbReference>
<keyword evidence="9" id="KW-1185">Reference proteome</keyword>
<dbReference type="VEuPathDB" id="FungiDB:VP01_3861g3"/>
<comment type="caution">
    <text evidence="8">The sequence shown here is derived from an EMBL/GenBank/DDBJ whole genome shotgun (WGS) entry which is preliminary data.</text>
</comment>
<evidence type="ECO:0000313" key="9">
    <source>
        <dbReference type="Proteomes" id="UP000037035"/>
    </source>
</evidence>
<sequence>MSQNSNQFKQTLLQKTRPCSPKTEKEINLRETTTRKTQTTPQSSSNLAITIQSKAQNTLARISGIFIQTKRQSGGRDHKPNGKLSGDPRGQIILYSGASAHIFNDKKFFNHLEMGRFDSIKTGKKDATLPIKGRGTVKLTWGDRTIQLEDCLFVPDILINTISTRELSLKVCEVHAKESTFSVSKEKFPEGKNQQRSFSLSKILIKSTMKINTWQIFSLQENPLGMHTMNLSISKSERVNFECKSCVLAKITKQPFKERSTTVLKPFERLHLDLVGPVNPESSLKHQYFLTVVNNHSGYLARLPLVHKNDTTDALITSLLESEHKMQGYYPTTICSDGGGEFVGNRLAKFFHDHQFQKLISKPYHPEHNGRSKRANRTIFKSMRVTINSSGIQKRFCHEILKSCCLGLNTIPWKGILQSPWEILHGKSFPIGLLKSIGMPAIVLKMAKAKGRKLDSKGEEGTLVGFNVQLLSYQIITCAGKVIETKHVRFLKKRETQSSC</sequence>
<gene>
    <name evidence="8" type="ORF">VP01_3861g3</name>
</gene>
<dbReference type="GO" id="GO:0003723">
    <property type="term" value="F:RNA binding"/>
    <property type="evidence" value="ECO:0007669"/>
    <property type="project" value="UniProtKB-KW"/>
</dbReference>
<feature type="compositionally biased region" description="Polar residues" evidence="6">
    <location>
        <begin position="1"/>
        <end position="14"/>
    </location>
</feature>
<evidence type="ECO:0000256" key="3">
    <source>
        <dbReference type="ARBA" id="ARBA00022884"/>
    </source>
</evidence>
<evidence type="ECO:0000256" key="1">
    <source>
        <dbReference type="ARBA" id="ARBA00022578"/>
    </source>
</evidence>
<feature type="compositionally biased region" description="Basic and acidic residues" evidence="6">
    <location>
        <begin position="22"/>
        <end position="34"/>
    </location>
</feature>
<dbReference type="STRING" id="27349.A0A0L6UUY4"/>
<dbReference type="GO" id="GO:0008233">
    <property type="term" value="F:peptidase activity"/>
    <property type="evidence" value="ECO:0007669"/>
    <property type="project" value="UniProtKB-KW"/>
</dbReference>
<proteinExistence type="predicted"/>
<dbReference type="InterPro" id="IPR039537">
    <property type="entry name" value="Retrotran_Ty1/copia-like"/>
</dbReference>
<dbReference type="GO" id="GO:0003887">
    <property type="term" value="F:DNA-directed DNA polymerase activity"/>
    <property type="evidence" value="ECO:0007669"/>
    <property type="project" value="UniProtKB-EC"/>
</dbReference>
<protein>
    <recommendedName>
        <fullName evidence="7">Integrase catalytic domain-containing protein</fullName>
    </recommendedName>
</protein>
<evidence type="ECO:0000259" key="7">
    <source>
        <dbReference type="PROSITE" id="PS50994"/>
    </source>
</evidence>
<dbReference type="InterPro" id="IPR001584">
    <property type="entry name" value="Integrase_cat-core"/>
</dbReference>
<keyword evidence="2" id="KW-0645">Protease</keyword>
<dbReference type="AlphaFoldDB" id="A0A0L6UUY4"/>
<comment type="catalytic activity">
    <reaction evidence="4">
        <text>DNA(n) + a 2'-deoxyribonucleoside 5'-triphosphate = DNA(n+1) + diphosphate</text>
        <dbReference type="Rhea" id="RHEA:22508"/>
        <dbReference type="Rhea" id="RHEA-COMP:17339"/>
        <dbReference type="Rhea" id="RHEA-COMP:17340"/>
        <dbReference type="ChEBI" id="CHEBI:33019"/>
        <dbReference type="ChEBI" id="CHEBI:61560"/>
        <dbReference type="ChEBI" id="CHEBI:173112"/>
        <dbReference type="EC" id="2.7.7.49"/>
    </reaction>
</comment>
<dbReference type="GO" id="GO:0032196">
    <property type="term" value="P:transposition"/>
    <property type="evidence" value="ECO:0007669"/>
    <property type="project" value="UniProtKB-KW"/>
</dbReference>
<dbReference type="GO" id="GO:0006508">
    <property type="term" value="P:proteolysis"/>
    <property type="evidence" value="ECO:0007669"/>
    <property type="project" value="UniProtKB-KW"/>
</dbReference>
<dbReference type="GO" id="GO:0003964">
    <property type="term" value="F:RNA-directed DNA polymerase activity"/>
    <property type="evidence" value="ECO:0007669"/>
    <property type="project" value="UniProtKB-EC"/>
</dbReference>
<reference evidence="8 9" key="1">
    <citation type="submission" date="2015-08" db="EMBL/GenBank/DDBJ databases">
        <title>Next Generation Sequencing and Analysis of the Genome of Puccinia sorghi L Schw, the Causal Agent of Maize Common Rust.</title>
        <authorList>
            <person name="Rochi L."/>
            <person name="Burguener G."/>
            <person name="Darino M."/>
            <person name="Turjanski A."/>
            <person name="Kreff E."/>
            <person name="Dieguez M.J."/>
            <person name="Sacco F."/>
        </authorList>
    </citation>
    <scope>NUCLEOTIDE SEQUENCE [LARGE SCALE GENOMIC DNA]</scope>
    <source>
        <strain evidence="8 9">RO10H11247</strain>
    </source>
</reference>
<dbReference type="PANTHER" id="PTHR42648">
    <property type="entry name" value="TRANSPOSASE, PUTATIVE-RELATED"/>
    <property type="match status" value="1"/>
</dbReference>
<dbReference type="GO" id="GO:0005634">
    <property type="term" value="C:nucleus"/>
    <property type="evidence" value="ECO:0007669"/>
    <property type="project" value="UniProtKB-ARBA"/>
</dbReference>
<evidence type="ECO:0000256" key="2">
    <source>
        <dbReference type="ARBA" id="ARBA00022670"/>
    </source>
</evidence>
<dbReference type="Proteomes" id="UP000037035">
    <property type="component" value="Unassembled WGS sequence"/>
</dbReference>
<dbReference type="InterPro" id="IPR012337">
    <property type="entry name" value="RNaseH-like_sf"/>
</dbReference>
<feature type="domain" description="Integrase catalytic" evidence="7">
    <location>
        <begin position="262"/>
        <end position="428"/>
    </location>
</feature>
<feature type="region of interest" description="Disordered" evidence="6">
    <location>
        <begin position="69"/>
        <end position="89"/>
    </location>
</feature>
<evidence type="ECO:0000256" key="6">
    <source>
        <dbReference type="SAM" id="MobiDB-lite"/>
    </source>
</evidence>
<keyword evidence="3" id="KW-0694">RNA-binding</keyword>
<dbReference type="EMBL" id="LAVV01008903">
    <property type="protein sequence ID" value="KNZ51685.1"/>
    <property type="molecule type" value="Genomic_DNA"/>
</dbReference>
<feature type="region of interest" description="Disordered" evidence="6">
    <location>
        <begin position="1"/>
        <end position="48"/>
    </location>
</feature>
<dbReference type="PANTHER" id="PTHR42648:SF18">
    <property type="entry name" value="RETROTRANSPOSON, UNCLASSIFIED-LIKE PROTEIN"/>
    <property type="match status" value="1"/>
</dbReference>
<organism evidence="8 9">
    <name type="scientific">Puccinia sorghi</name>
    <dbReference type="NCBI Taxonomy" id="27349"/>
    <lineage>
        <taxon>Eukaryota</taxon>
        <taxon>Fungi</taxon>
        <taxon>Dikarya</taxon>
        <taxon>Basidiomycota</taxon>
        <taxon>Pucciniomycotina</taxon>
        <taxon>Pucciniomycetes</taxon>
        <taxon>Pucciniales</taxon>
        <taxon>Pucciniaceae</taxon>
        <taxon>Puccinia</taxon>
    </lineage>
</organism>
<dbReference type="OrthoDB" id="10058156at2759"/>
<accession>A0A0L6UUY4</accession>
<keyword evidence="2" id="KW-0378">Hydrolase</keyword>
<dbReference type="GO" id="GO:0015074">
    <property type="term" value="P:DNA integration"/>
    <property type="evidence" value="ECO:0007669"/>
    <property type="project" value="InterPro"/>
</dbReference>
<dbReference type="InterPro" id="IPR054722">
    <property type="entry name" value="PolX-like_BBD"/>
</dbReference>
<evidence type="ECO:0000256" key="5">
    <source>
        <dbReference type="ARBA" id="ARBA00049244"/>
    </source>
</evidence>